<feature type="compositionally biased region" description="Basic and acidic residues" evidence="3">
    <location>
        <begin position="347"/>
        <end position="357"/>
    </location>
</feature>
<sequence length="1028" mass="112821">MSSSSLKQFRIRDLHDGPSQQRSSRGGDASAGDQAQDIVDTAERHDVSDLSNRHAVVQISESDYDDIASHHPRALLTYIDEEDDGEVITVGSSIELSQRLSEPIDLRSQLDQNNYNRPMHIFDIRRSNSVTELWKRYEYQPETVIYPGSNGEVKEASSNSERLVAGHAQPDGSQSLLEAFEAEMAKIMEASEQQEKTPVQPDESSSSGVASGTTTDSDKTPNPADIFAHTLQSVMEGAGLIYSELGSRMPEFDQRLHDAQRVVPEHLGTGLQVACSALESQAKNFASALNNASAALGQRAAERDSRGDNPTAEDSVDGLRNMASEIGQMGRTLFDAFSAGFRHGTAAHRDQNDKEDVLNASTSEKEEESGTADEHPSDCTVSGVESSRPPNDSPENEQETPNHRIDNSPTEPSEGISVDFSKPAGPSSNRDEKTQHFDSTARRHYPVQASRRFTPHRHPAHHNPIHLSPHPPVSHPFRSNPIPTPPPFWKPHNFPQPVPFHPLTPSIATGHHCQAGHPIGSYRSFSTPAYRDAKENGSETPNGNQAPQDAVELDQPVDRTLFIGNVGFNVTERMVRDVFASKGFLVNVDLPLDLETGKHAGFGYLHFASVYAAKAALEAFQGAHIDGHAINLEFSDRSPISRITTSQDATDDAKSPTPNRQTPSNRRDPAVNSQEPKLVWRQQFTDIHGTMQKPRDLKAIFNGESSSKGDMDLAQESGSTSDAVDPSSSSQSKSPTILDEGDEDPEFSARYPSLVPKAGKKPRKTGVPDRLPHLSPELEMKRFPPVSQFEARLLANQREASRATSSNASSHRPQPTSKTDSTEARKSSTSQEEHSVRGERPTSFAENRRVFEQELPRNQRPIGTHLRRSNTTIHTNPSARLSAPFDPFSPSDSQTAYRTLRRRATERHALRSAAYNGLRGFRHCGTGSEDVNSTGEQPRSFSTDQQSPSVELPVRNAPSVDSNDTIHADPKQQAIINNCVATLLSLGYGSPQDGGRQRIAVYAAAANGKVLDAIDMIEEERKAYEQRE</sequence>
<dbReference type="PROSITE" id="PS50102">
    <property type="entry name" value="RRM"/>
    <property type="match status" value="1"/>
</dbReference>
<keyword evidence="1 2" id="KW-0694">RNA-binding</keyword>
<protein>
    <recommendedName>
        <fullName evidence="4">RRM domain-containing protein</fullName>
    </recommendedName>
</protein>
<feature type="compositionally biased region" description="Polar residues" evidence="3">
    <location>
        <begin position="802"/>
        <end position="819"/>
    </location>
</feature>
<comment type="caution">
    <text evidence="5">The sequence shown here is derived from an EMBL/GenBank/DDBJ whole genome shotgun (WGS) entry which is preliminary data.</text>
</comment>
<feature type="region of interest" description="Disordered" evidence="3">
    <location>
        <begin position="644"/>
        <end position="679"/>
    </location>
</feature>
<dbReference type="Pfam" id="PF00076">
    <property type="entry name" value="RRM_1"/>
    <property type="match status" value="1"/>
</dbReference>
<name>A0A507R026_MONPU</name>
<feature type="compositionally biased region" description="Basic and acidic residues" evidence="3">
    <location>
        <begin position="766"/>
        <end position="782"/>
    </location>
</feature>
<evidence type="ECO:0000259" key="4">
    <source>
        <dbReference type="PROSITE" id="PS50102"/>
    </source>
</evidence>
<dbReference type="EMBL" id="VIFY01000041">
    <property type="protein sequence ID" value="TQB73594.1"/>
    <property type="molecule type" value="Genomic_DNA"/>
</dbReference>
<evidence type="ECO:0000256" key="2">
    <source>
        <dbReference type="PROSITE-ProRule" id="PRU00176"/>
    </source>
</evidence>
<evidence type="ECO:0000256" key="3">
    <source>
        <dbReference type="SAM" id="MobiDB-lite"/>
    </source>
</evidence>
<dbReference type="AlphaFoldDB" id="A0A507R026"/>
<dbReference type="Proteomes" id="UP000319663">
    <property type="component" value="Unassembled WGS sequence"/>
</dbReference>
<proteinExistence type="predicted"/>
<feature type="region of interest" description="Disordered" evidence="3">
    <location>
        <begin position="1"/>
        <end position="34"/>
    </location>
</feature>
<feature type="region of interest" description="Disordered" evidence="3">
    <location>
        <begin position="297"/>
        <end position="318"/>
    </location>
</feature>
<dbReference type="InterPro" id="IPR052462">
    <property type="entry name" value="SLIRP/GR-RBP-like"/>
</dbReference>
<dbReference type="STRING" id="5098.A0A507R026"/>
<organism evidence="5 6">
    <name type="scientific">Monascus purpureus</name>
    <name type="common">Red mold</name>
    <name type="synonym">Monascus anka</name>
    <dbReference type="NCBI Taxonomy" id="5098"/>
    <lineage>
        <taxon>Eukaryota</taxon>
        <taxon>Fungi</taxon>
        <taxon>Dikarya</taxon>
        <taxon>Ascomycota</taxon>
        <taxon>Pezizomycotina</taxon>
        <taxon>Eurotiomycetes</taxon>
        <taxon>Eurotiomycetidae</taxon>
        <taxon>Eurotiales</taxon>
        <taxon>Aspergillaceae</taxon>
        <taxon>Monascus</taxon>
    </lineage>
</organism>
<dbReference type="Gene3D" id="3.30.70.330">
    <property type="match status" value="1"/>
</dbReference>
<dbReference type="SUPFAM" id="SSF54928">
    <property type="entry name" value="RNA-binding domain, RBD"/>
    <property type="match status" value="1"/>
</dbReference>
<dbReference type="SMART" id="SM00360">
    <property type="entry name" value="RRM"/>
    <property type="match status" value="1"/>
</dbReference>
<feature type="region of interest" description="Disordered" evidence="3">
    <location>
        <begin position="701"/>
        <end position="783"/>
    </location>
</feature>
<evidence type="ECO:0000313" key="5">
    <source>
        <dbReference type="EMBL" id="TQB73594.1"/>
    </source>
</evidence>
<accession>A0A507R026</accession>
<feature type="compositionally biased region" description="Polar residues" evidence="3">
    <location>
        <begin position="379"/>
        <end position="390"/>
    </location>
</feature>
<dbReference type="GO" id="GO:0003723">
    <property type="term" value="F:RNA binding"/>
    <property type="evidence" value="ECO:0007669"/>
    <property type="project" value="UniProtKB-UniRule"/>
</dbReference>
<gene>
    <name evidence="5" type="ORF">MPDQ_005698</name>
</gene>
<dbReference type="InterPro" id="IPR000504">
    <property type="entry name" value="RRM_dom"/>
</dbReference>
<feature type="compositionally biased region" description="Low complexity" evidence="3">
    <location>
        <begin position="884"/>
        <end position="893"/>
    </location>
</feature>
<feature type="compositionally biased region" description="Low complexity" evidence="3">
    <location>
        <begin position="204"/>
        <end position="215"/>
    </location>
</feature>
<feature type="region of interest" description="Disordered" evidence="3">
    <location>
        <begin position="919"/>
        <end position="966"/>
    </location>
</feature>
<feature type="compositionally biased region" description="Polar residues" evidence="3">
    <location>
        <begin position="869"/>
        <end position="879"/>
    </location>
</feature>
<feature type="compositionally biased region" description="Basic and acidic residues" evidence="3">
    <location>
        <begin position="820"/>
        <end position="857"/>
    </location>
</feature>
<feature type="compositionally biased region" description="Polar residues" evidence="3">
    <location>
        <begin position="929"/>
        <end position="949"/>
    </location>
</feature>
<keyword evidence="6" id="KW-1185">Reference proteome</keyword>
<dbReference type="OrthoDB" id="193499at2759"/>
<evidence type="ECO:0000313" key="6">
    <source>
        <dbReference type="Proteomes" id="UP000319663"/>
    </source>
</evidence>
<feature type="region of interest" description="Disordered" evidence="3">
    <location>
        <begin position="345"/>
        <end position="444"/>
    </location>
</feature>
<evidence type="ECO:0000256" key="1">
    <source>
        <dbReference type="ARBA" id="ARBA00022884"/>
    </source>
</evidence>
<feature type="compositionally biased region" description="Basic and acidic residues" evidence="3">
    <location>
        <begin position="429"/>
        <end position="441"/>
    </location>
</feature>
<dbReference type="InterPro" id="IPR012677">
    <property type="entry name" value="Nucleotide-bd_a/b_plait_sf"/>
</dbReference>
<reference evidence="5 6" key="1">
    <citation type="submission" date="2019-06" db="EMBL/GenBank/DDBJ databases">
        <title>Wine fermentation using esterase from Monascus purpureus.</title>
        <authorList>
            <person name="Geng C."/>
            <person name="Zhang Y."/>
        </authorList>
    </citation>
    <scope>NUCLEOTIDE SEQUENCE [LARGE SCALE GENOMIC DNA]</scope>
    <source>
        <strain evidence="5">HQ1</strain>
    </source>
</reference>
<dbReference type="PANTHER" id="PTHR48027">
    <property type="entry name" value="HETEROGENEOUS NUCLEAR RIBONUCLEOPROTEIN 87F-RELATED"/>
    <property type="match status" value="1"/>
</dbReference>
<feature type="compositionally biased region" description="Low complexity" evidence="3">
    <location>
        <begin position="717"/>
        <end position="734"/>
    </location>
</feature>
<feature type="region of interest" description="Disordered" evidence="3">
    <location>
        <begin position="151"/>
        <end position="171"/>
    </location>
</feature>
<feature type="domain" description="RRM" evidence="4">
    <location>
        <begin position="559"/>
        <end position="637"/>
    </location>
</feature>
<feature type="region of interest" description="Disordered" evidence="3">
    <location>
        <begin position="796"/>
        <end position="895"/>
    </location>
</feature>
<dbReference type="InterPro" id="IPR035979">
    <property type="entry name" value="RBD_domain_sf"/>
</dbReference>
<feature type="region of interest" description="Disordered" evidence="3">
    <location>
        <begin position="191"/>
        <end position="224"/>
    </location>
</feature>